<dbReference type="PANTHER" id="PTHR39290:SF6">
    <property type="entry name" value="S-ADENOSYL-L-METHIONINE-DEPENDENT METHYLTRANSFERASES SUPERFAMILY PROTEIN"/>
    <property type="match status" value="1"/>
</dbReference>
<dbReference type="SUPFAM" id="SSF53335">
    <property type="entry name" value="S-adenosyl-L-methionine-dependent methyltransferases"/>
    <property type="match status" value="1"/>
</dbReference>
<dbReference type="Gene3D" id="3.40.50.150">
    <property type="entry name" value="Vaccinia Virus protein VP39"/>
    <property type="match status" value="1"/>
</dbReference>
<accession>A0A3G5AJC5</accession>
<sequence>MGNIIRFFPRTLFQKIMDEIDSNTPYGINPDNILDFRDRGEELENVYGYTIPRYDVIDSIIDYVNGDKCLIVKSGKGLWAHLLKLKDVEIYSTDEKDPGTFTQNEILEIEDAVKKYSDANVLFCLGYDENIFRLFRGNKIIFINIGVMLGLNGYNYFDKGWKENKKFMLQDWYGFCIHVISFYENIDIEKKFSYESLMEEISLELESAERRVFVNKYSWAIPDEKAINEIVQYVNGEKCLEVGAGNGLWAYLLRSKGLNIITTDIKNPGIFVENEILDADSAMKKYSTVDILFSCWGAYDIDFFTGNKIIFIGEEDGCTTFAPPIDKWSLVKRVDIAQWPGMNDYLGFYEKIK</sequence>
<proteinExistence type="predicted"/>
<reference evidence="1" key="1">
    <citation type="submission" date="2018-10" db="EMBL/GenBank/DDBJ databases">
        <title>Hidden diversity of soil giant viruses.</title>
        <authorList>
            <person name="Schulz F."/>
            <person name="Alteio L."/>
            <person name="Goudeau D."/>
            <person name="Ryan E.M."/>
            <person name="Malmstrom R.R."/>
            <person name="Blanchard J."/>
            <person name="Woyke T."/>
        </authorList>
    </citation>
    <scope>NUCLEOTIDE SEQUENCE</scope>
    <source>
        <strain evidence="1">SAV1</strain>
    </source>
</reference>
<evidence type="ECO:0000313" key="1">
    <source>
        <dbReference type="EMBL" id="AYV85559.1"/>
    </source>
</evidence>
<name>A0A3G5AJC5_9VIRU</name>
<dbReference type="PANTHER" id="PTHR39290">
    <property type="entry name" value="C3H1-TYPE DOMAIN-CONTAINING PROTEIN-RELATED"/>
    <property type="match status" value="1"/>
</dbReference>
<protein>
    <recommendedName>
        <fullName evidence="2">Methyltransferase domain-containing protein</fullName>
    </recommendedName>
</protein>
<dbReference type="InterPro" id="IPR029063">
    <property type="entry name" value="SAM-dependent_MTases_sf"/>
</dbReference>
<gene>
    <name evidence="1" type="ORF">Satyrvirus23_2</name>
</gene>
<evidence type="ECO:0008006" key="2">
    <source>
        <dbReference type="Google" id="ProtNLM"/>
    </source>
</evidence>
<organism evidence="1">
    <name type="scientific">Satyrvirus sp</name>
    <dbReference type="NCBI Taxonomy" id="2487771"/>
    <lineage>
        <taxon>Viruses</taxon>
        <taxon>Varidnaviria</taxon>
        <taxon>Bamfordvirae</taxon>
        <taxon>Nucleocytoviricota</taxon>
        <taxon>Megaviricetes</taxon>
        <taxon>Imitervirales</taxon>
        <taxon>Mimiviridae</taxon>
        <taxon>Megamimivirinae</taxon>
    </lineage>
</organism>
<dbReference type="EMBL" id="MK072459">
    <property type="protein sequence ID" value="AYV85559.1"/>
    <property type="molecule type" value="Genomic_DNA"/>
</dbReference>